<reference evidence="3" key="1">
    <citation type="journal article" date="2014" name="Int. J. Syst. Evol. Microbiol.">
        <title>Complete genome sequence of Corynebacterium casei LMG S-19264T (=DSM 44701T), isolated from a smear-ripened cheese.</title>
        <authorList>
            <consortium name="US DOE Joint Genome Institute (JGI-PGF)"/>
            <person name="Walter F."/>
            <person name="Albersmeier A."/>
            <person name="Kalinowski J."/>
            <person name="Ruckert C."/>
        </authorList>
    </citation>
    <scope>NUCLEOTIDE SEQUENCE</scope>
    <source>
        <strain evidence="3">JCM 17251</strain>
    </source>
</reference>
<feature type="transmembrane region" description="Helical" evidence="1">
    <location>
        <begin position="35"/>
        <end position="56"/>
    </location>
</feature>
<feature type="transmembrane region" description="Helical" evidence="1">
    <location>
        <begin position="149"/>
        <end position="168"/>
    </location>
</feature>
<feature type="transmembrane region" description="Helical" evidence="1">
    <location>
        <begin position="611"/>
        <end position="639"/>
    </location>
</feature>
<dbReference type="PANTHER" id="PTHR43849:SF2">
    <property type="entry name" value="BLL3936 PROTEIN"/>
    <property type="match status" value="1"/>
</dbReference>
<feature type="transmembrane region" description="Helical" evidence="1">
    <location>
        <begin position="123"/>
        <end position="142"/>
    </location>
</feature>
<gene>
    <name evidence="3" type="ORF">GCM10007971_08970</name>
</gene>
<organism evidence="3 4">
    <name type="scientific">Oceanobacillus indicireducens</name>
    <dbReference type="NCBI Taxonomy" id="1004261"/>
    <lineage>
        <taxon>Bacteria</taxon>
        <taxon>Bacillati</taxon>
        <taxon>Bacillota</taxon>
        <taxon>Bacilli</taxon>
        <taxon>Bacillales</taxon>
        <taxon>Bacillaceae</taxon>
        <taxon>Oceanobacillus</taxon>
    </lineage>
</organism>
<dbReference type="NCBIfam" id="TIGR02123">
    <property type="entry name" value="TRAP_fused"/>
    <property type="match status" value="1"/>
</dbReference>
<feature type="transmembrane region" description="Helical" evidence="1">
    <location>
        <begin position="321"/>
        <end position="342"/>
    </location>
</feature>
<feature type="transmembrane region" description="Helical" evidence="1">
    <location>
        <begin position="456"/>
        <end position="478"/>
    </location>
</feature>
<feature type="transmembrane region" description="Helical" evidence="1">
    <location>
        <begin position="577"/>
        <end position="599"/>
    </location>
</feature>
<dbReference type="RefSeq" id="WP_188856190.1">
    <property type="nucleotide sequence ID" value="NZ_BMOS01000004.1"/>
</dbReference>
<dbReference type="Proteomes" id="UP000624041">
    <property type="component" value="Unassembled WGS sequence"/>
</dbReference>
<protein>
    <submittedName>
        <fullName evidence="3">C4-dicarboxylate ABC transporter</fullName>
    </submittedName>
</protein>
<proteinExistence type="predicted"/>
<keyword evidence="1" id="KW-1133">Transmembrane helix</keyword>
<reference evidence="3" key="2">
    <citation type="submission" date="2020-09" db="EMBL/GenBank/DDBJ databases">
        <authorList>
            <person name="Sun Q."/>
            <person name="Ohkuma M."/>
        </authorList>
    </citation>
    <scope>NUCLEOTIDE SEQUENCE</scope>
    <source>
        <strain evidence="3">JCM 17251</strain>
    </source>
</reference>
<keyword evidence="4" id="KW-1185">Reference proteome</keyword>
<keyword evidence="1" id="KW-0812">Transmembrane</keyword>
<feature type="transmembrane region" description="Helical" evidence="1">
    <location>
        <begin position="429"/>
        <end position="450"/>
    </location>
</feature>
<name>A0A918D031_9BACI</name>
<evidence type="ECO:0000259" key="2">
    <source>
        <dbReference type="Pfam" id="PF06808"/>
    </source>
</evidence>
<dbReference type="EMBL" id="BMOS01000004">
    <property type="protein sequence ID" value="GGN52880.1"/>
    <property type="molecule type" value="Genomic_DNA"/>
</dbReference>
<feature type="transmembrane region" description="Helical" evidence="1">
    <location>
        <begin position="390"/>
        <end position="408"/>
    </location>
</feature>
<keyword evidence="1" id="KW-0472">Membrane</keyword>
<feature type="transmembrane region" description="Helical" evidence="1">
    <location>
        <begin position="92"/>
        <end position="111"/>
    </location>
</feature>
<feature type="transmembrane region" description="Helical" evidence="1">
    <location>
        <begin position="62"/>
        <end position="80"/>
    </location>
</feature>
<evidence type="ECO:0000313" key="3">
    <source>
        <dbReference type="EMBL" id="GGN52880.1"/>
    </source>
</evidence>
<feature type="domain" description="TRAP C4-dicarboxylate transport system permease DctM subunit" evidence="2">
    <location>
        <begin position="138"/>
        <end position="572"/>
    </location>
</feature>
<feature type="transmembrane region" description="Helical" evidence="1">
    <location>
        <begin position="511"/>
        <end position="536"/>
    </location>
</feature>
<feature type="transmembrane region" description="Helical" evidence="1">
    <location>
        <begin position="363"/>
        <end position="384"/>
    </location>
</feature>
<feature type="transmembrane region" description="Helical" evidence="1">
    <location>
        <begin position="245"/>
        <end position="265"/>
    </location>
</feature>
<evidence type="ECO:0000313" key="4">
    <source>
        <dbReference type="Proteomes" id="UP000624041"/>
    </source>
</evidence>
<evidence type="ECO:0000256" key="1">
    <source>
        <dbReference type="SAM" id="Phobius"/>
    </source>
</evidence>
<feature type="transmembrane region" description="Helical" evidence="1">
    <location>
        <begin position="188"/>
        <end position="214"/>
    </location>
</feature>
<comment type="caution">
    <text evidence="3">The sequence shown here is derived from an EMBL/GenBank/DDBJ whole genome shotgun (WGS) entry which is preliminary data.</text>
</comment>
<feature type="transmembrane region" description="Helical" evidence="1">
    <location>
        <begin position="548"/>
        <end position="565"/>
    </location>
</feature>
<dbReference type="AlphaFoldDB" id="A0A918D031"/>
<accession>A0A918D031</accession>
<sequence length="651" mass="69029">MEKSNQQIQLNVEKHEDYDDDGNKQAKLRVLGGKAGLIISILAIAMSLFHLYTGLFGVFESILQRSAHLGFALMLVFAIYKPASKAAKSKSIPWYDWLLILTSGLIYSYFVFNATDIAARMTYIEPLSGLQIGLAIVGGLILIEATRRVIGNVLVIIIALFLLYGIFGDKLPGPIAHGGFDLQWITDHLFFTTTGVFSTPLGVSATFIFLFILFGKFLEVSGAGQFFIDLSVSAMGKYRGGPAKVAVVASAIMGTISGSAVANTVTTGAFTIPMMKKTGYKGHFAGAVESVASTGGQITPPIMGASAFIIASYLGVPYIEIAIAAIIPAVLFYISVFMQVDLRAKRIGLHGLNKENLESTWSVFKKGFIFFLPLIVIVVMLAGGSSPMRAGLFAIGATILVGIINRIAKMDFKPIVKALDLGARASLETAIACAAAGLIVGVIGFTGIGLQFSSLIISLAGGVLLITLVLTAITSIILGMGLPTVAAYIVQVPLTIPALIELGVSPLAAHFFVFYFASISAITPPVALAAFAASGIAGSDPMKTSLSALKLGIAAFIVPFIFVYGEQLLLVGSPGDIILATVTAIIGIIGVAAAVEGWVLRNAFWYERILLFIGSIIMIMTGIWTDLIGIVILAGIYLLQRFYRKDLLTGI</sequence>
<dbReference type="InterPro" id="IPR011853">
    <property type="entry name" value="TRAP_DctM-Dct_fused"/>
</dbReference>
<dbReference type="PANTHER" id="PTHR43849">
    <property type="entry name" value="BLL3936 PROTEIN"/>
    <property type="match status" value="1"/>
</dbReference>
<dbReference type="InterPro" id="IPR010656">
    <property type="entry name" value="DctM"/>
</dbReference>
<feature type="transmembrane region" description="Helical" evidence="1">
    <location>
        <begin position="485"/>
        <end position="505"/>
    </location>
</feature>
<dbReference type="Pfam" id="PF06808">
    <property type="entry name" value="DctM"/>
    <property type="match status" value="1"/>
</dbReference>